<protein>
    <submittedName>
        <fullName evidence="2">Nucleoside-diphosphate-sugar epimerase</fullName>
    </submittedName>
</protein>
<dbReference type="Proteomes" id="UP000568380">
    <property type="component" value="Unassembled WGS sequence"/>
</dbReference>
<evidence type="ECO:0000313" key="3">
    <source>
        <dbReference type="Proteomes" id="UP000568380"/>
    </source>
</evidence>
<dbReference type="EMBL" id="JACHIN010000008">
    <property type="protein sequence ID" value="MBB5080561.1"/>
    <property type="molecule type" value="Genomic_DNA"/>
</dbReference>
<dbReference type="GO" id="GO:0005737">
    <property type="term" value="C:cytoplasm"/>
    <property type="evidence" value="ECO:0007669"/>
    <property type="project" value="TreeGrafter"/>
</dbReference>
<dbReference type="InterPro" id="IPR001509">
    <property type="entry name" value="Epimerase_deHydtase"/>
</dbReference>
<gene>
    <name evidence="2" type="ORF">HNR40_006048</name>
</gene>
<dbReference type="GO" id="GO:0004029">
    <property type="term" value="F:aldehyde dehydrogenase (NAD+) activity"/>
    <property type="evidence" value="ECO:0007669"/>
    <property type="project" value="TreeGrafter"/>
</dbReference>
<proteinExistence type="predicted"/>
<accession>A0A7W8EII4</accession>
<dbReference type="InterPro" id="IPR036291">
    <property type="entry name" value="NAD(P)-bd_dom_sf"/>
</dbReference>
<dbReference type="PANTHER" id="PTHR48079:SF6">
    <property type="entry name" value="NAD(P)-BINDING DOMAIN-CONTAINING PROTEIN-RELATED"/>
    <property type="match status" value="1"/>
</dbReference>
<dbReference type="InterPro" id="IPR051783">
    <property type="entry name" value="NAD(P)-dependent_oxidoreduct"/>
</dbReference>
<dbReference type="AlphaFoldDB" id="A0A7W8EII4"/>
<dbReference type="RefSeq" id="WP_184967132.1">
    <property type="nucleotide sequence ID" value="NZ_JACHIN010000008.1"/>
</dbReference>
<keyword evidence="3" id="KW-1185">Reference proteome</keyword>
<feature type="domain" description="NAD-dependent epimerase/dehydratase" evidence="1">
    <location>
        <begin position="3"/>
        <end position="206"/>
    </location>
</feature>
<dbReference type="PANTHER" id="PTHR48079">
    <property type="entry name" value="PROTEIN YEEZ"/>
    <property type="match status" value="1"/>
</dbReference>
<dbReference type="Gene3D" id="3.40.50.720">
    <property type="entry name" value="NAD(P)-binding Rossmann-like Domain"/>
    <property type="match status" value="1"/>
</dbReference>
<dbReference type="SUPFAM" id="SSF51735">
    <property type="entry name" value="NAD(P)-binding Rossmann-fold domains"/>
    <property type="match status" value="1"/>
</dbReference>
<name>A0A7W8EII4_9ACTN</name>
<evidence type="ECO:0000259" key="1">
    <source>
        <dbReference type="Pfam" id="PF01370"/>
    </source>
</evidence>
<evidence type="ECO:0000313" key="2">
    <source>
        <dbReference type="EMBL" id="MBB5080561.1"/>
    </source>
</evidence>
<reference evidence="2 3" key="1">
    <citation type="submission" date="2020-08" db="EMBL/GenBank/DDBJ databases">
        <title>Genomic Encyclopedia of Type Strains, Phase IV (KMG-IV): sequencing the most valuable type-strain genomes for metagenomic binning, comparative biology and taxonomic classification.</title>
        <authorList>
            <person name="Goeker M."/>
        </authorList>
    </citation>
    <scope>NUCLEOTIDE SEQUENCE [LARGE SCALE GENOMIC DNA]</scope>
    <source>
        <strain evidence="2 3">DSM 45385</strain>
    </source>
</reference>
<comment type="caution">
    <text evidence="2">The sequence shown here is derived from an EMBL/GenBank/DDBJ whole genome shotgun (WGS) entry which is preliminary data.</text>
</comment>
<dbReference type="Pfam" id="PF01370">
    <property type="entry name" value="Epimerase"/>
    <property type="match status" value="1"/>
</dbReference>
<sequence>MRVLVAGATGVIGRQLVPLLGAVGHQVIAGSRSTGLDALDHDAAVRFVRAAAPDVIVNLLTAIPHAIDPLTFERDMELTNRLRTEGTRTLVEAAPGARLISQGLAYAYEPGDGPADEETPLWRDPPAEFTAVRDALLDLESRTARAGGLVLRFGHLTGPGTAYDTGGSTTRAILAGRLPVVGEGGSVFSFTSTHDAATSIVAALDRDLTGALNVVDDTPVTMADWLPALAARIGAPEPMRVPVEMARSAVGGWGVAFMTGLRGADNARARLQLNWRPRHAAFLHETA</sequence>
<organism evidence="2 3">
    <name type="scientific">Nonomuraea endophytica</name>
    <dbReference type="NCBI Taxonomy" id="714136"/>
    <lineage>
        <taxon>Bacteria</taxon>
        <taxon>Bacillati</taxon>
        <taxon>Actinomycetota</taxon>
        <taxon>Actinomycetes</taxon>
        <taxon>Streptosporangiales</taxon>
        <taxon>Streptosporangiaceae</taxon>
        <taxon>Nonomuraea</taxon>
    </lineage>
</organism>